<organism evidence="1 2">
    <name type="scientific">Nibrella saemangeumensis</name>
    <dbReference type="NCBI Taxonomy" id="1084526"/>
    <lineage>
        <taxon>Bacteria</taxon>
        <taxon>Pseudomonadati</taxon>
        <taxon>Bacteroidota</taxon>
        <taxon>Cytophagia</taxon>
        <taxon>Cytophagales</taxon>
        <taxon>Spirosomataceae</taxon>
        <taxon>Nibrella</taxon>
    </lineage>
</organism>
<dbReference type="RefSeq" id="WP_345244676.1">
    <property type="nucleotide sequence ID" value="NZ_BAABHD010000030.1"/>
</dbReference>
<evidence type="ECO:0000313" key="2">
    <source>
        <dbReference type="Proteomes" id="UP001501175"/>
    </source>
</evidence>
<name>A0ABP8N158_9BACT</name>
<comment type="caution">
    <text evidence="1">The sequence shown here is derived from an EMBL/GenBank/DDBJ whole genome shotgun (WGS) entry which is preliminary data.</text>
</comment>
<accession>A0ABP8N158</accession>
<protein>
    <submittedName>
        <fullName evidence="1">Uncharacterized protein</fullName>
    </submittedName>
</protein>
<evidence type="ECO:0000313" key="1">
    <source>
        <dbReference type="EMBL" id="GAA4458165.1"/>
    </source>
</evidence>
<gene>
    <name evidence="1" type="ORF">GCM10023189_29960</name>
</gene>
<keyword evidence="2" id="KW-1185">Reference proteome</keyword>
<sequence length="164" mass="18636">MAKIRKTSIDTEKPSDAFFFTEECNVNFEEPNRIAESDYWIDVNETGVLENPFKRATNKYKEILTNPNPQNLISHKGRLIRTAFFNVYELQAAINQSLNAGSNHVRLYYGIGETNEIDKEVHKMFVSPIDRDGKAIGGEESIVAMCCCQHPPCPNPVPDSYYDV</sequence>
<reference evidence="2" key="1">
    <citation type="journal article" date="2019" name="Int. J. Syst. Evol. Microbiol.">
        <title>The Global Catalogue of Microorganisms (GCM) 10K type strain sequencing project: providing services to taxonomists for standard genome sequencing and annotation.</title>
        <authorList>
            <consortium name="The Broad Institute Genomics Platform"/>
            <consortium name="The Broad Institute Genome Sequencing Center for Infectious Disease"/>
            <person name="Wu L."/>
            <person name="Ma J."/>
        </authorList>
    </citation>
    <scope>NUCLEOTIDE SEQUENCE [LARGE SCALE GENOMIC DNA]</scope>
    <source>
        <strain evidence="2">JCM 17927</strain>
    </source>
</reference>
<proteinExistence type="predicted"/>
<dbReference type="Proteomes" id="UP001501175">
    <property type="component" value="Unassembled WGS sequence"/>
</dbReference>
<dbReference type="EMBL" id="BAABHD010000030">
    <property type="protein sequence ID" value="GAA4458165.1"/>
    <property type="molecule type" value="Genomic_DNA"/>
</dbReference>